<keyword evidence="2" id="KW-1185">Reference proteome</keyword>
<name>A0ACD5VMZ7_AVESA</name>
<accession>A0ACD5VMZ7</accession>
<evidence type="ECO:0000313" key="1">
    <source>
        <dbReference type="EnsemblPlants" id="AVESA.00010b.r2.3CG0456040.1.CDS"/>
    </source>
</evidence>
<dbReference type="EnsemblPlants" id="AVESA.00010b.r2.3CG0456040.1">
    <property type="protein sequence ID" value="AVESA.00010b.r2.3CG0456040.1.CDS"/>
    <property type="gene ID" value="AVESA.00010b.r2.3CG0456040"/>
</dbReference>
<dbReference type="Proteomes" id="UP001732700">
    <property type="component" value="Chromosome 3C"/>
</dbReference>
<organism evidence="1 2">
    <name type="scientific">Avena sativa</name>
    <name type="common">Oat</name>
    <dbReference type="NCBI Taxonomy" id="4498"/>
    <lineage>
        <taxon>Eukaryota</taxon>
        <taxon>Viridiplantae</taxon>
        <taxon>Streptophyta</taxon>
        <taxon>Embryophyta</taxon>
        <taxon>Tracheophyta</taxon>
        <taxon>Spermatophyta</taxon>
        <taxon>Magnoliopsida</taxon>
        <taxon>Liliopsida</taxon>
        <taxon>Poales</taxon>
        <taxon>Poaceae</taxon>
        <taxon>BOP clade</taxon>
        <taxon>Pooideae</taxon>
        <taxon>Poodae</taxon>
        <taxon>Poeae</taxon>
        <taxon>Poeae Chloroplast Group 1 (Aveneae type)</taxon>
        <taxon>Aveninae</taxon>
        <taxon>Avena</taxon>
    </lineage>
</organism>
<reference evidence="1" key="2">
    <citation type="submission" date="2025-09" db="UniProtKB">
        <authorList>
            <consortium name="EnsemblPlants"/>
        </authorList>
    </citation>
    <scope>IDENTIFICATION</scope>
</reference>
<protein>
    <submittedName>
        <fullName evidence="1">Uncharacterized protein</fullName>
    </submittedName>
</protein>
<evidence type="ECO:0000313" key="2">
    <source>
        <dbReference type="Proteomes" id="UP001732700"/>
    </source>
</evidence>
<reference evidence="1" key="1">
    <citation type="submission" date="2021-05" db="EMBL/GenBank/DDBJ databases">
        <authorList>
            <person name="Scholz U."/>
            <person name="Mascher M."/>
            <person name="Fiebig A."/>
        </authorList>
    </citation>
    <scope>NUCLEOTIDE SEQUENCE [LARGE SCALE GENOMIC DNA]</scope>
</reference>
<sequence length="288" mass="32381">MDLNERLSRFKLQQERCQASLSTIAAARTPPAAAAPKPQPYAAAPRPAPARPPAPLPAVRFSDDTARLQKMHAVRTSAVGSQIKDVIELLYRTRRALTAREINDATYVDIERNGAVFDSLRKNPKVCFDGRCFSYKPTHSVTGKDGLLALIADCRDGIPVKEVEDAYPSVLEDLQALKSSGDIYWLSGEQDNVYPNDPRSRLELDTELKKLFKEIKLPKDMLDIEKELRRNGEKPVTVKRRPAEQILGKKPKPLKSRKKPRGLTSRSKITNVHMPELFVLPMDTKDFI</sequence>
<proteinExistence type="predicted"/>